<dbReference type="Gene3D" id="3.40.50.1820">
    <property type="entry name" value="alpha/beta hydrolase"/>
    <property type="match status" value="1"/>
</dbReference>
<dbReference type="PRINTS" id="PR00111">
    <property type="entry name" value="ABHYDROLASE"/>
</dbReference>
<feature type="domain" description="AB hydrolase-1" evidence="2">
    <location>
        <begin position="61"/>
        <end position="289"/>
    </location>
</feature>
<comment type="caution">
    <text evidence="3">The sequence shown here is derived from an EMBL/GenBank/DDBJ whole genome shotgun (WGS) entry which is preliminary data.</text>
</comment>
<evidence type="ECO:0000313" key="4">
    <source>
        <dbReference type="Proteomes" id="UP001157439"/>
    </source>
</evidence>
<protein>
    <submittedName>
        <fullName evidence="3">Lipase</fullName>
    </submittedName>
</protein>
<sequence>MTRFLLTLCLMITLSGCSSVQRVEDMQARQWQQLGFTEQQLALPNHQGQLHYFVGEHSDKPALLLIHGIGGTAINTWSEVIPRINEHFYVIAVDLLWFGDSFSNQEATLPAQTQAMSALLDHLNITEVAVVGLSYGGFVTLDMMIHEPRVNKAIMISSPGLSLSDKEIAALNQRFNKSSSSDIFVPKDHHGVRLLLDNSFADFPWYPSFIDEQINQLYFAPNPSQKRALIDSLPSYRDQLLEQNVTQNLPPSLLLWGAKDKIFPLHLGMEFARLLSSPIVIVANGSHVLSSDAPDVVGDVINEFLAND</sequence>
<dbReference type="Pfam" id="PF00561">
    <property type="entry name" value="Abhydrolase_1"/>
    <property type="match status" value="1"/>
</dbReference>
<reference evidence="3 4" key="1">
    <citation type="journal article" date="2014" name="Int. J. Syst. Evol. Microbiol.">
        <title>Complete genome sequence of Corynebacterium casei LMG S-19264T (=DSM 44701T), isolated from a smear-ripened cheese.</title>
        <authorList>
            <consortium name="US DOE Joint Genome Institute (JGI-PGF)"/>
            <person name="Walter F."/>
            <person name="Albersmeier A."/>
            <person name="Kalinowski J."/>
            <person name="Ruckert C."/>
        </authorList>
    </citation>
    <scope>NUCLEOTIDE SEQUENCE [LARGE SCALE GENOMIC DNA]</scope>
    <source>
        <strain evidence="3 4">NBRC 112785</strain>
    </source>
</reference>
<dbReference type="EMBL" id="BSPO01000002">
    <property type="protein sequence ID" value="GLS83279.1"/>
    <property type="molecule type" value="Genomic_DNA"/>
</dbReference>
<accession>A0AA37TL47</accession>
<dbReference type="InterPro" id="IPR029058">
    <property type="entry name" value="AB_hydrolase_fold"/>
</dbReference>
<keyword evidence="1" id="KW-0732">Signal</keyword>
<dbReference type="InterPro" id="IPR000073">
    <property type="entry name" value="AB_hydrolase_1"/>
</dbReference>
<dbReference type="InterPro" id="IPR052370">
    <property type="entry name" value="Meta-cleavage_hydrolase"/>
</dbReference>
<evidence type="ECO:0000313" key="3">
    <source>
        <dbReference type="EMBL" id="GLS83279.1"/>
    </source>
</evidence>
<dbReference type="AlphaFoldDB" id="A0AA37TL47"/>
<proteinExistence type="predicted"/>
<dbReference type="PROSITE" id="PS51257">
    <property type="entry name" value="PROKAR_LIPOPROTEIN"/>
    <property type="match status" value="1"/>
</dbReference>
<dbReference type="Proteomes" id="UP001157439">
    <property type="component" value="Unassembled WGS sequence"/>
</dbReference>
<gene>
    <name evidence="3" type="ORF">GCM10007894_12560</name>
</gene>
<name>A0AA37TL47_9GAMM</name>
<dbReference type="RefSeq" id="WP_095499867.1">
    <property type="nucleotide sequence ID" value="NZ_BSPO01000002.1"/>
</dbReference>
<keyword evidence="4" id="KW-1185">Reference proteome</keyword>
<dbReference type="PANTHER" id="PTHR43139">
    <property type="entry name" value="SI:DKEY-122A22.2"/>
    <property type="match status" value="1"/>
</dbReference>
<evidence type="ECO:0000259" key="2">
    <source>
        <dbReference type="Pfam" id="PF00561"/>
    </source>
</evidence>
<dbReference type="PANTHER" id="PTHR43139:SF52">
    <property type="entry name" value="SI:DKEY-122A22.2"/>
    <property type="match status" value="1"/>
</dbReference>
<feature type="chain" id="PRO_5041434814" evidence="1">
    <location>
        <begin position="21"/>
        <end position="308"/>
    </location>
</feature>
<dbReference type="SUPFAM" id="SSF53474">
    <property type="entry name" value="alpha/beta-Hydrolases"/>
    <property type="match status" value="1"/>
</dbReference>
<evidence type="ECO:0000256" key="1">
    <source>
        <dbReference type="SAM" id="SignalP"/>
    </source>
</evidence>
<organism evidence="3 4">
    <name type="scientific">Paraferrimonas haliotis</name>
    <dbReference type="NCBI Taxonomy" id="2013866"/>
    <lineage>
        <taxon>Bacteria</taxon>
        <taxon>Pseudomonadati</taxon>
        <taxon>Pseudomonadota</taxon>
        <taxon>Gammaproteobacteria</taxon>
        <taxon>Alteromonadales</taxon>
        <taxon>Ferrimonadaceae</taxon>
        <taxon>Paraferrimonas</taxon>
    </lineage>
</organism>
<feature type="signal peptide" evidence="1">
    <location>
        <begin position="1"/>
        <end position="20"/>
    </location>
</feature>